<reference evidence="2 3" key="1">
    <citation type="submission" date="2022-01" db="EMBL/GenBank/DDBJ databases">
        <title>Novel bile acid biosynthetic pathways are enriched in the microbiome of centenarians.</title>
        <authorList>
            <person name="Sato Y."/>
            <person name="Atarashi K."/>
            <person name="Plichta R.D."/>
            <person name="Arai Y."/>
            <person name="Sasajima S."/>
            <person name="Kearney M.S."/>
            <person name="Suda W."/>
            <person name="Takeshita K."/>
            <person name="Sasaki T."/>
            <person name="Okamoto S."/>
            <person name="Skelly N.A."/>
            <person name="Okamura Y."/>
            <person name="Vlamakis H."/>
            <person name="Li Y."/>
            <person name="Tanoue T."/>
            <person name="Takei H."/>
            <person name="Nittono H."/>
            <person name="Narushima S."/>
            <person name="Irie J."/>
            <person name="Itoh H."/>
            <person name="Moriya K."/>
            <person name="Sugiura Y."/>
            <person name="Suematsu M."/>
            <person name="Moritoki N."/>
            <person name="Shibata S."/>
            <person name="Littman R.D."/>
            <person name="Fischbach A.M."/>
            <person name="Uwamino Y."/>
            <person name="Inoue T."/>
            <person name="Honda A."/>
            <person name="Hattori M."/>
            <person name="Murai T."/>
            <person name="Xavier J.R."/>
            <person name="Hirose N."/>
            <person name="Honda K."/>
        </authorList>
    </citation>
    <scope>NUCLEOTIDE SEQUENCE [LARGE SCALE GENOMIC DNA]</scope>
    <source>
        <strain evidence="2 3">CE91-St30</strain>
    </source>
</reference>
<dbReference type="RefSeq" id="WP_244411594.1">
    <property type="nucleotide sequence ID" value="NZ_AP025564.1"/>
</dbReference>
<dbReference type="PROSITE" id="PS51257">
    <property type="entry name" value="PROKAR_LIPOPROTEIN"/>
    <property type="match status" value="1"/>
</dbReference>
<feature type="signal peptide" evidence="1">
    <location>
        <begin position="1"/>
        <end position="22"/>
    </location>
</feature>
<evidence type="ECO:0000256" key="1">
    <source>
        <dbReference type="SAM" id="SignalP"/>
    </source>
</evidence>
<proteinExistence type="predicted"/>
<organism evidence="2 3">
    <name type="scientific">Raoultibacter timonensis</name>
    <dbReference type="NCBI Taxonomy" id="1907662"/>
    <lineage>
        <taxon>Bacteria</taxon>
        <taxon>Bacillati</taxon>
        <taxon>Actinomycetota</taxon>
        <taxon>Coriobacteriia</taxon>
        <taxon>Eggerthellales</taxon>
        <taxon>Eggerthellaceae</taxon>
        <taxon>Raoultibacter</taxon>
    </lineage>
</organism>
<sequence>MRKKVRVAALLALFLAIGGVLAGCGASLDREVEVQGMTLKVPSGWLEVTGKDNDDLAGTMRYVDTDEDENNVVVVTYDLRPESGEETAEQDIMAKRAWAEGELGATEWEDEEVRSMVIDGAQASVYEYSFEKEIDDISRKYEYAVAYVYSETAHYQIRVIGSAASLDGIVDSVELA</sequence>
<evidence type="ECO:0000313" key="2">
    <source>
        <dbReference type="EMBL" id="BDE95133.1"/>
    </source>
</evidence>
<name>A0ABN6MAT8_9ACTN</name>
<keyword evidence="1" id="KW-0732">Signal</keyword>
<dbReference type="EMBL" id="AP025564">
    <property type="protein sequence ID" value="BDE95133.1"/>
    <property type="molecule type" value="Genomic_DNA"/>
</dbReference>
<evidence type="ECO:0008006" key="4">
    <source>
        <dbReference type="Google" id="ProtNLM"/>
    </source>
</evidence>
<dbReference type="Proteomes" id="UP001320544">
    <property type="component" value="Chromosome"/>
</dbReference>
<keyword evidence="3" id="KW-1185">Reference proteome</keyword>
<accession>A0ABN6MAT8</accession>
<evidence type="ECO:0000313" key="3">
    <source>
        <dbReference type="Proteomes" id="UP001320544"/>
    </source>
</evidence>
<gene>
    <name evidence="2" type="ORF">CE91St30_04660</name>
</gene>
<dbReference type="Gene3D" id="3.40.1000.10">
    <property type="entry name" value="Mog1/PsbP, alpha/beta/alpha sandwich"/>
    <property type="match status" value="1"/>
</dbReference>
<feature type="chain" id="PRO_5045115797" description="PsbP protein" evidence="1">
    <location>
        <begin position="23"/>
        <end position="176"/>
    </location>
</feature>
<protein>
    <recommendedName>
        <fullName evidence="4">PsbP protein</fullName>
    </recommendedName>
</protein>